<dbReference type="RefSeq" id="WP_153550569.1">
    <property type="nucleotide sequence ID" value="NZ_CP040089.1"/>
</dbReference>
<dbReference type="EMBL" id="CP040089">
    <property type="protein sequence ID" value="QGA80826.1"/>
    <property type="molecule type" value="Genomic_DNA"/>
</dbReference>
<organism evidence="1 2">
    <name type="scientific">Candidatus Nanohalobium constans</name>
    <dbReference type="NCBI Taxonomy" id="2565781"/>
    <lineage>
        <taxon>Archaea</taxon>
        <taxon>Candidatus Nanohalarchaeota</taxon>
        <taxon>Candidatus Nanohalobia</taxon>
        <taxon>Candidatus Nanohalobiales</taxon>
        <taxon>Candidatus Nanohalobiaceae</taxon>
        <taxon>Candidatus Nanohalobium</taxon>
    </lineage>
</organism>
<evidence type="ECO:0000313" key="2">
    <source>
        <dbReference type="Proteomes" id="UP000377803"/>
    </source>
</evidence>
<name>A0A5Q0UGX0_9ARCH</name>
<proteinExistence type="predicted"/>
<dbReference type="GeneID" id="42365336"/>
<sequence length="703" mass="77763">MVNTHFIIGITLTILVTATTLSAYNSIRINTLNPQADKLDQVTGHIGRPDIKISSKNQLKSTVLFNMLAATDCRILTSYAYAERQGENIDIKSNANQLSDINDTAYYSEGLSPAFKHGFSGECAGAGGQAYAVGELVEESSKSAVESLPGGTALANLKNIIGGADREFLEEPGRDMEGMFGKIKFKINKTEDEGKIRIGTNQNSKFIAMKAINPSGNLLNDQDSRIPDFLLGEKTSAFIPAGVSLNQYSEMNNECPDGSGYVEKLKAVTSPKKAVLELLDTSFDYIEGNYPCEAQDKVLIDLVNNPTKIHDGEDLTNPGIDSLYSSRVRIDTGETRRIIVEDAGEFKYETGGNQYRSFLNQAKWYLCEGDEGYIQSNAGTYDNTGEAGSENFVREDRVYPLIKLTESTNCLDRGGPDAPTTNFGVYSTSEVHQKVSCSVEESIAKEKKFTASIHDTSTDYYCGLVPQTFRFDDYSGEVDYYRTGLFAEQDMCPESGMRKNMLDEEILELQAEEYSYDWKGDRPRSSYAFLDNGDLKMRGNHQGGVLGSDGNATAEWNVKDYDNFALTGVIDILNQGSEFTDTNTKESNGQLKFKVNNETVMEYKKRKGVSGIYSRGELKAEISDEYDETELNFVIRESGTMTLTMVDAGKQVQSSFDATRNFHEDHPTNIKIVVKGEKGGDNYRLPIQMEKAILKNSKPAGCE</sequence>
<evidence type="ECO:0000313" key="1">
    <source>
        <dbReference type="EMBL" id="QGA80826.1"/>
    </source>
</evidence>
<keyword evidence="2" id="KW-1185">Reference proteome</keyword>
<gene>
    <name evidence="1" type="ORF">LC1Nh_0944</name>
</gene>
<dbReference type="Proteomes" id="UP000377803">
    <property type="component" value="Chromosome"/>
</dbReference>
<accession>A0A5Q0UGX0</accession>
<dbReference type="KEGG" id="ncon:LC1Nh_0944"/>
<reference evidence="2" key="1">
    <citation type="submission" date="2019-05" db="EMBL/GenBank/DDBJ databases">
        <title>Candidatus Nanohalobium constans, a novel model system to study the DPANN nano-sized archaea: genomic and physiological characterization of a nanoarchaeon co-cultured with its chitinotrophic host.</title>
        <authorList>
            <person name="La Cono V."/>
            <person name="Arcadi E."/>
            <person name="Crisafi F."/>
            <person name="Denaro R."/>
            <person name="La Spada G."/>
            <person name="Messina E."/>
            <person name="Smedile F."/>
            <person name="Toshchakov S.V."/>
            <person name="Shevchenko M.A."/>
            <person name="Golyshin P.N."/>
            <person name="Golyshina O.V."/>
            <person name="Ferrer M."/>
            <person name="Rohde M."/>
            <person name="Mushegian A."/>
            <person name="Sorokin D.Y."/>
            <person name="Giuliano L."/>
            <person name="Yakimov M.M."/>
        </authorList>
    </citation>
    <scope>NUCLEOTIDE SEQUENCE [LARGE SCALE GENOMIC DNA]</scope>
    <source>
        <strain evidence="2">LC1Nh</strain>
    </source>
</reference>
<dbReference type="AlphaFoldDB" id="A0A5Q0UGX0"/>
<protein>
    <submittedName>
        <fullName evidence="1">Uncharacterized protein</fullName>
    </submittedName>
</protein>